<dbReference type="STRING" id="1391654.AKJ09_09360"/>
<name>A0A0K1QAJ1_9BACT</name>
<evidence type="ECO:0000259" key="2">
    <source>
        <dbReference type="Pfam" id="PF14243"/>
    </source>
</evidence>
<dbReference type="EMBL" id="CP012333">
    <property type="protein sequence ID" value="AKV02697.1"/>
    <property type="molecule type" value="Genomic_DNA"/>
</dbReference>
<evidence type="ECO:0000313" key="4">
    <source>
        <dbReference type="Proteomes" id="UP000064967"/>
    </source>
</evidence>
<dbReference type="InterPro" id="IPR025643">
    <property type="entry name" value="R2K_3"/>
</dbReference>
<sequence length="284" mass="31643">MLLLLPSDPLHPRRPDEHFSDEGTAARNLGHQVMLVDHDALCRADGAAEGVARVSVEGSVSDALYRGWMLRSDQYAAFEEALAKRGVTLRTNARQYQQAHELPGWYAPLASVTPESVWTRGSSSDDFRAICRQLGSGPAVLRDYSKSMKHYWHEAAFIQDVANEDAAWRIAQRFLELRDDAFVGGFVLRRFESLRADEIRTWWVDGACVLQTPHPDSRADAPLPEIDLGALAKRIPNLRLPFVTVDLALRDDGVWRVIELGDGQVSDRPRTTPAEAFLRAVGSG</sequence>
<organism evidence="3 4">
    <name type="scientific">Labilithrix luteola</name>
    <dbReference type="NCBI Taxonomy" id="1391654"/>
    <lineage>
        <taxon>Bacteria</taxon>
        <taxon>Pseudomonadati</taxon>
        <taxon>Myxococcota</taxon>
        <taxon>Polyangia</taxon>
        <taxon>Polyangiales</taxon>
        <taxon>Labilitrichaceae</taxon>
        <taxon>Labilithrix</taxon>
    </lineage>
</organism>
<keyword evidence="4" id="KW-1185">Reference proteome</keyword>
<dbReference type="RefSeq" id="WP_205633949.1">
    <property type="nucleotide sequence ID" value="NZ_CP012333.1"/>
</dbReference>
<evidence type="ECO:0000256" key="1">
    <source>
        <dbReference type="SAM" id="MobiDB-lite"/>
    </source>
</evidence>
<reference evidence="3 4" key="1">
    <citation type="submission" date="2015-08" db="EMBL/GenBank/DDBJ databases">
        <authorList>
            <person name="Babu N.S."/>
            <person name="Beckwith C.J."/>
            <person name="Beseler K.G."/>
            <person name="Brison A."/>
            <person name="Carone J.V."/>
            <person name="Caskin T.P."/>
            <person name="Diamond M."/>
            <person name="Durham M.E."/>
            <person name="Foxe J.M."/>
            <person name="Go M."/>
            <person name="Henderson B.A."/>
            <person name="Jones I.B."/>
            <person name="McGettigan J.A."/>
            <person name="Micheletti S.J."/>
            <person name="Nasrallah M.E."/>
            <person name="Ortiz D."/>
            <person name="Piller C.R."/>
            <person name="Privatt S.R."/>
            <person name="Schneider S.L."/>
            <person name="Sharp S."/>
            <person name="Smith T.C."/>
            <person name="Stanton J.D."/>
            <person name="Ullery H.E."/>
            <person name="Wilson R.J."/>
            <person name="Serrano M.G."/>
            <person name="Buck G."/>
            <person name="Lee V."/>
            <person name="Wang Y."/>
            <person name="Carvalho R."/>
            <person name="Voegtly L."/>
            <person name="Shi R."/>
            <person name="Duckworth R."/>
            <person name="Johnson A."/>
            <person name="Loviza R."/>
            <person name="Walstead R."/>
            <person name="Shah Z."/>
            <person name="Kiflezghi M."/>
            <person name="Wade K."/>
            <person name="Ball S.L."/>
            <person name="Bradley K.W."/>
            <person name="Asai D.J."/>
            <person name="Bowman C.A."/>
            <person name="Russell D.A."/>
            <person name="Pope W.H."/>
            <person name="Jacobs-Sera D."/>
            <person name="Hendrix R.W."/>
            <person name="Hatfull G.F."/>
        </authorList>
    </citation>
    <scope>NUCLEOTIDE SEQUENCE [LARGE SCALE GENOMIC DNA]</scope>
    <source>
        <strain evidence="3 4">DSM 27648</strain>
    </source>
</reference>
<dbReference type="Proteomes" id="UP000064967">
    <property type="component" value="Chromosome"/>
</dbReference>
<dbReference type="Pfam" id="PF14243">
    <property type="entry name" value="R2K_3"/>
    <property type="match status" value="1"/>
</dbReference>
<feature type="domain" description="ATP-grasp" evidence="2">
    <location>
        <begin position="134"/>
        <end position="281"/>
    </location>
</feature>
<feature type="compositionally biased region" description="Basic and acidic residues" evidence="1">
    <location>
        <begin position="10"/>
        <end position="21"/>
    </location>
</feature>
<dbReference type="PATRIC" id="fig|1391654.3.peg.9484"/>
<protein>
    <submittedName>
        <fullName evidence="3">Putative membrane protein</fullName>
    </submittedName>
</protein>
<gene>
    <name evidence="3" type="ORF">AKJ09_09360</name>
</gene>
<proteinExistence type="predicted"/>
<accession>A0A0K1QAJ1</accession>
<feature type="region of interest" description="Disordered" evidence="1">
    <location>
        <begin position="1"/>
        <end position="22"/>
    </location>
</feature>
<dbReference type="KEGG" id="llu:AKJ09_09360"/>
<dbReference type="AlphaFoldDB" id="A0A0K1QAJ1"/>
<evidence type="ECO:0000313" key="3">
    <source>
        <dbReference type="EMBL" id="AKV02697.1"/>
    </source>
</evidence>